<feature type="region of interest" description="Disordered" evidence="1">
    <location>
        <begin position="402"/>
        <end position="432"/>
    </location>
</feature>
<organism evidence="2 3">
    <name type="scientific">Kwoniella heveanensis BCC8398</name>
    <dbReference type="NCBI Taxonomy" id="1296120"/>
    <lineage>
        <taxon>Eukaryota</taxon>
        <taxon>Fungi</taxon>
        <taxon>Dikarya</taxon>
        <taxon>Basidiomycota</taxon>
        <taxon>Agaricomycotina</taxon>
        <taxon>Tremellomycetes</taxon>
        <taxon>Tremellales</taxon>
        <taxon>Cryptococcaceae</taxon>
        <taxon>Kwoniella</taxon>
    </lineage>
</organism>
<feature type="compositionally biased region" description="Pro residues" evidence="1">
    <location>
        <begin position="97"/>
        <end position="108"/>
    </location>
</feature>
<feature type="region of interest" description="Disordered" evidence="1">
    <location>
        <begin position="45"/>
        <end position="65"/>
    </location>
</feature>
<feature type="compositionally biased region" description="Polar residues" evidence="1">
    <location>
        <begin position="184"/>
        <end position="201"/>
    </location>
</feature>
<feature type="compositionally biased region" description="Polar residues" evidence="1">
    <location>
        <begin position="421"/>
        <end position="432"/>
    </location>
</feature>
<dbReference type="Proteomes" id="UP000092666">
    <property type="component" value="Unassembled WGS sequence"/>
</dbReference>
<feature type="compositionally biased region" description="Pro residues" evidence="1">
    <location>
        <begin position="370"/>
        <end position="383"/>
    </location>
</feature>
<gene>
    <name evidence="2" type="ORF">I316_01932</name>
</gene>
<evidence type="ECO:0000313" key="3">
    <source>
        <dbReference type="Proteomes" id="UP000092666"/>
    </source>
</evidence>
<reference evidence="2 3" key="1">
    <citation type="submission" date="2013-07" db="EMBL/GenBank/DDBJ databases">
        <title>The Genome Sequence of Cryptococcus heveanensis BCC8398.</title>
        <authorList>
            <consortium name="The Broad Institute Genome Sequencing Platform"/>
            <person name="Cuomo C."/>
            <person name="Litvintseva A."/>
            <person name="Chen Y."/>
            <person name="Heitman J."/>
            <person name="Sun S."/>
            <person name="Springer D."/>
            <person name="Dromer F."/>
            <person name="Young S.K."/>
            <person name="Zeng Q."/>
            <person name="Gargeya S."/>
            <person name="Fitzgerald M."/>
            <person name="Abouelleil A."/>
            <person name="Alvarado L."/>
            <person name="Berlin A.M."/>
            <person name="Chapman S.B."/>
            <person name="Dewar J."/>
            <person name="Goldberg J."/>
            <person name="Griggs A."/>
            <person name="Gujja S."/>
            <person name="Hansen M."/>
            <person name="Howarth C."/>
            <person name="Imamovic A."/>
            <person name="Larimer J."/>
            <person name="McCowan C."/>
            <person name="Murphy C."/>
            <person name="Pearson M."/>
            <person name="Priest M."/>
            <person name="Roberts A."/>
            <person name="Saif S."/>
            <person name="Shea T."/>
            <person name="Sykes S."/>
            <person name="Wortman J."/>
            <person name="Nusbaum C."/>
            <person name="Birren B."/>
        </authorList>
    </citation>
    <scope>NUCLEOTIDE SEQUENCE [LARGE SCALE GENOMIC DNA]</scope>
    <source>
        <strain evidence="2 3">BCC8398</strain>
    </source>
</reference>
<dbReference type="EMBL" id="KI669496">
    <property type="protein sequence ID" value="OCF36060.1"/>
    <property type="molecule type" value="Genomic_DNA"/>
</dbReference>
<keyword evidence="3" id="KW-1185">Reference proteome</keyword>
<accession>A0A1B9GYH8</accession>
<evidence type="ECO:0000313" key="2">
    <source>
        <dbReference type="EMBL" id="OCF36060.1"/>
    </source>
</evidence>
<evidence type="ECO:0000256" key="1">
    <source>
        <dbReference type="SAM" id="MobiDB-lite"/>
    </source>
</evidence>
<feature type="compositionally biased region" description="Pro residues" evidence="1">
    <location>
        <begin position="117"/>
        <end position="129"/>
    </location>
</feature>
<reference evidence="3" key="2">
    <citation type="submission" date="2013-12" db="EMBL/GenBank/DDBJ databases">
        <title>Evolution of pathogenesis and genome organization in the Tremellales.</title>
        <authorList>
            <person name="Cuomo C."/>
            <person name="Litvintseva A."/>
            <person name="Heitman J."/>
            <person name="Chen Y."/>
            <person name="Sun S."/>
            <person name="Springer D."/>
            <person name="Dromer F."/>
            <person name="Young S."/>
            <person name="Zeng Q."/>
            <person name="Chapman S."/>
            <person name="Gujja S."/>
            <person name="Saif S."/>
            <person name="Birren B."/>
        </authorList>
    </citation>
    <scope>NUCLEOTIDE SEQUENCE [LARGE SCALE GENOMIC DNA]</scope>
    <source>
        <strain evidence="3">BCC8398</strain>
    </source>
</reference>
<sequence length="453" mass="47825">MTAYAIEGDGTLTLISDNQSGAMRTNPYGTTVSAAPTHASHSAFRPNATATAHWQPAPRPSYGSTISTNVTQQSGVSVFAPSSIPTAPSYSTSSAMPLPPPPPPPPPLASAHSSTLPPCPPPPSPPPFDPSLAASSQRSRYAPQTGESSHIAPVSTYRGPPERSSFHPVPAPPAPVHQAGFSMAGSQVPSSAQSREITSGLYTGPSIPWAPERIVIGNGTDARFGWSVRSDHPDLNGSHTGGVIVLTGEQMTHQNPHALTQGNYELCAMRKDMEVWVSLDPDESVRAGIKVEDALRAQSNTESQVPRVKESTEFDGVYHGNRPEDWGNPAGYGVTSVPSRATKVNSFDGAIMPQGSAMLSNQPSGVFPHHPLPPPPPPPPPSHPSASASSHIVPRIRYVSFPDQDPATTWDGNEHDHEYGPQNSAQWTRVQSSQVHNGISLADAMSGINLGQQ</sequence>
<name>A0A1B9GYH8_9TREE</name>
<proteinExistence type="predicted"/>
<protein>
    <submittedName>
        <fullName evidence="2">Uncharacterized protein</fullName>
    </submittedName>
</protein>
<feature type="region of interest" description="Disordered" evidence="1">
    <location>
        <begin position="352"/>
        <end position="390"/>
    </location>
</feature>
<feature type="region of interest" description="Disordered" evidence="1">
    <location>
        <begin position="87"/>
        <end position="203"/>
    </location>
</feature>
<dbReference type="AlphaFoldDB" id="A0A1B9GYH8"/>